<keyword evidence="1" id="KW-1133">Transmembrane helix</keyword>
<feature type="transmembrane region" description="Helical" evidence="1">
    <location>
        <begin position="27"/>
        <end position="51"/>
    </location>
</feature>
<evidence type="ECO:0000313" key="3">
    <source>
        <dbReference type="Proteomes" id="UP000584642"/>
    </source>
</evidence>
<keyword evidence="1" id="KW-0472">Membrane</keyword>
<keyword evidence="1" id="KW-0812">Transmembrane</keyword>
<protein>
    <recommendedName>
        <fullName evidence="4">DUF1328 domain-containing protein</fullName>
    </recommendedName>
</protein>
<reference evidence="2 3" key="1">
    <citation type="submission" date="2020-05" db="EMBL/GenBank/DDBJ databases">
        <title>Azospirillum oleiclasticum sp. nov, a nitrogen-fixing and heavy crude oil-emulsifying bacterium isolated from the crude oil of Yumen Oilfield.</title>
        <authorList>
            <person name="Wu D."/>
            <person name="Cai M."/>
            <person name="Zhang X."/>
        </authorList>
    </citation>
    <scope>NUCLEOTIDE SEQUENCE [LARGE SCALE GENOMIC DNA]</scope>
    <source>
        <strain evidence="2 3">ROY-1-1-2</strain>
    </source>
</reference>
<dbReference type="RefSeq" id="WP_180280221.1">
    <property type="nucleotide sequence ID" value="NZ_JABFDB010000001.1"/>
</dbReference>
<accession>A0ABX2T2Y1</accession>
<comment type="caution">
    <text evidence="2">The sequence shown here is derived from an EMBL/GenBank/DDBJ whole genome shotgun (WGS) entry which is preliminary data.</text>
</comment>
<dbReference type="Proteomes" id="UP000584642">
    <property type="component" value="Unassembled WGS sequence"/>
</dbReference>
<evidence type="ECO:0000313" key="2">
    <source>
        <dbReference type="EMBL" id="NYZ18481.1"/>
    </source>
</evidence>
<evidence type="ECO:0000256" key="1">
    <source>
        <dbReference type="SAM" id="Phobius"/>
    </source>
</evidence>
<proteinExistence type="predicted"/>
<evidence type="ECO:0008006" key="4">
    <source>
        <dbReference type="Google" id="ProtNLM"/>
    </source>
</evidence>
<dbReference type="EMBL" id="JABFDB010000001">
    <property type="protein sequence ID" value="NYZ18481.1"/>
    <property type="molecule type" value="Genomic_DNA"/>
</dbReference>
<sequence>MPIVLFLILVILVAQFGFWDTFQGVLGAVGVVVLLVALLIAAGAVGVGMVMKRMR</sequence>
<name>A0ABX2T2Y1_9PROT</name>
<gene>
    <name evidence="2" type="ORF">HND93_02050</name>
</gene>
<keyword evidence="3" id="KW-1185">Reference proteome</keyword>
<organism evidence="2 3">
    <name type="scientific">Azospirillum oleiclasticum</name>
    <dbReference type="NCBI Taxonomy" id="2735135"/>
    <lineage>
        <taxon>Bacteria</taxon>
        <taxon>Pseudomonadati</taxon>
        <taxon>Pseudomonadota</taxon>
        <taxon>Alphaproteobacteria</taxon>
        <taxon>Rhodospirillales</taxon>
        <taxon>Azospirillaceae</taxon>
        <taxon>Azospirillum</taxon>
    </lineage>
</organism>